<evidence type="ECO:0000259" key="8">
    <source>
        <dbReference type="PROSITE" id="PS51379"/>
    </source>
</evidence>
<dbReference type="SMART" id="SM00926">
    <property type="entry name" value="Molybdop_Fe4S4"/>
    <property type="match status" value="1"/>
</dbReference>
<dbReference type="InterPro" id="IPR017896">
    <property type="entry name" value="4Fe4S_Fe-S-bd"/>
</dbReference>
<evidence type="ECO:0000259" key="10">
    <source>
        <dbReference type="PROSITE" id="PS51839"/>
    </source>
</evidence>
<dbReference type="PROSITE" id="PS51669">
    <property type="entry name" value="4FE4S_MOW_BIS_MGD"/>
    <property type="match status" value="1"/>
</dbReference>
<dbReference type="PROSITE" id="PS51085">
    <property type="entry name" value="2FE2S_FER_2"/>
    <property type="match status" value="1"/>
</dbReference>
<dbReference type="FunFam" id="2.20.25.90:FF:000001">
    <property type="entry name" value="Formate dehydrogenase subunit alpha"/>
    <property type="match status" value="1"/>
</dbReference>
<keyword evidence="6" id="KW-0411">Iron-sulfur</keyword>
<gene>
    <name evidence="11" type="ORF">SAMN02745216_02078</name>
</gene>
<dbReference type="Pfam" id="PF13510">
    <property type="entry name" value="Fer2_4"/>
    <property type="match status" value="1"/>
</dbReference>
<protein>
    <submittedName>
        <fullName evidence="11">4Fe-4S dicluster domain-containing protein</fullName>
    </submittedName>
</protein>
<keyword evidence="4" id="KW-0560">Oxidoreductase</keyword>
<evidence type="ECO:0000256" key="6">
    <source>
        <dbReference type="ARBA" id="ARBA00023014"/>
    </source>
</evidence>
<dbReference type="Gene3D" id="3.40.50.740">
    <property type="match status" value="1"/>
</dbReference>
<proteinExistence type="predicted"/>
<dbReference type="PROSITE" id="PS51839">
    <property type="entry name" value="4FE4S_HC3"/>
    <property type="match status" value="1"/>
</dbReference>
<keyword evidence="12" id="KW-1185">Reference proteome</keyword>
<evidence type="ECO:0000256" key="4">
    <source>
        <dbReference type="ARBA" id="ARBA00023002"/>
    </source>
</evidence>
<dbReference type="GO" id="GO:0051539">
    <property type="term" value="F:4 iron, 4 sulfur cluster binding"/>
    <property type="evidence" value="ECO:0007669"/>
    <property type="project" value="UniProtKB-KW"/>
</dbReference>
<dbReference type="Gene3D" id="3.10.20.740">
    <property type="match status" value="1"/>
</dbReference>
<dbReference type="GO" id="GO:0016020">
    <property type="term" value="C:membrane"/>
    <property type="evidence" value="ECO:0007669"/>
    <property type="project" value="TreeGrafter"/>
</dbReference>
<dbReference type="EMBL" id="FQZU01000010">
    <property type="protein sequence ID" value="SHJ68076.1"/>
    <property type="molecule type" value="Genomic_DNA"/>
</dbReference>
<feature type="domain" description="4Fe-4S ferredoxin-type" evidence="8">
    <location>
        <begin position="203"/>
        <end position="232"/>
    </location>
</feature>
<sequence length="373" mass="41344">MKSKGNITINGRSFPFREGQTILDVAQANSLDIPTLCYLKRATSNGGCGVCVVEVAGGEKGVQMLRACETPADVWMNVRTESPTVIKARKEAIQNMLDTGNHNCAVCGTSDAAWTDFQLGAQKSDETTDLCPVWGDCRLQDLAFKYQVQGQNIPSDKEYPKDLANPFFVRDYSRCIKCGRCEAACNEVQVNLAIDWNRNDKDASYPLANEFCVYCGECVQACPVGALVEKDVHYSLRPWEVDKKVRTTCSYCGVGCQLELHVRDNKIVKVEGVDAAPNYGSLCVKGRFGYHFVGHPDRITSPLIKENGKFREASWDEALDLAAKRFSEIREKHGGDVMGVLTSARISNEENYLAQKFARAVLKTNNVDHCARL</sequence>
<evidence type="ECO:0000313" key="12">
    <source>
        <dbReference type="Proteomes" id="UP000183994"/>
    </source>
</evidence>
<dbReference type="FunFam" id="3.30.70.20:FF:000035">
    <property type="entry name" value="Iron hydrogenase 1"/>
    <property type="match status" value="1"/>
</dbReference>
<dbReference type="InterPro" id="IPR017900">
    <property type="entry name" value="4Fe4S_Fe_S_CS"/>
</dbReference>
<reference evidence="12" key="1">
    <citation type="submission" date="2016-11" db="EMBL/GenBank/DDBJ databases">
        <authorList>
            <person name="Varghese N."/>
            <person name="Submissions S."/>
        </authorList>
    </citation>
    <scope>NUCLEOTIDE SEQUENCE [LARGE SCALE GENOMIC DNA]</scope>
    <source>
        <strain evidence="12">DSM 16219</strain>
    </source>
</reference>
<dbReference type="SUPFAM" id="SSF54292">
    <property type="entry name" value="2Fe-2S ferredoxin-like"/>
    <property type="match status" value="1"/>
</dbReference>
<feature type="domain" description="2Fe-2S ferredoxin-type" evidence="7">
    <location>
        <begin position="5"/>
        <end position="84"/>
    </location>
</feature>
<dbReference type="InterPro" id="IPR006963">
    <property type="entry name" value="Mopterin_OxRdtase_4Fe-4S_dom"/>
</dbReference>
<dbReference type="Pfam" id="PF12838">
    <property type="entry name" value="Fer4_7"/>
    <property type="match status" value="1"/>
</dbReference>
<dbReference type="Pfam" id="PF00384">
    <property type="entry name" value="Molybdopterin"/>
    <property type="match status" value="1"/>
</dbReference>
<dbReference type="CDD" id="cd00207">
    <property type="entry name" value="fer2"/>
    <property type="match status" value="1"/>
</dbReference>
<keyword evidence="5" id="KW-0408">Iron</keyword>
<name>A0A1M6LA46_9BACT</name>
<keyword evidence="1" id="KW-0004">4Fe-4S</keyword>
<dbReference type="PANTHER" id="PTHR43105">
    <property type="entry name" value="RESPIRATORY NITRATE REDUCTASE"/>
    <property type="match status" value="1"/>
</dbReference>
<dbReference type="InterPro" id="IPR001041">
    <property type="entry name" value="2Fe-2S_ferredoxin-type"/>
</dbReference>
<dbReference type="SUPFAM" id="SSF53706">
    <property type="entry name" value="Formate dehydrogenase/DMSO reductase, domains 1-3"/>
    <property type="match status" value="1"/>
</dbReference>
<keyword evidence="3" id="KW-0677">Repeat</keyword>
<dbReference type="Gene3D" id="3.30.70.20">
    <property type="match status" value="1"/>
</dbReference>
<dbReference type="InterPro" id="IPR050123">
    <property type="entry name" value="Prok_molybdopt-oxidoreductase"/>
</dbReference>
<dbReference type="Pfam" id="PF04879">
    <property type="entry name" value="Molybdop_Fe4S4"/>
    <property type="match status" value="1"/>
</dbReference>
<evidence type="ECO:0000313" key="11">
    <source>
        <dbReference type="EMBL" id="SHJ68076.1"/>
    </source>
</evidence>
<dbReference type="PANTHER" id="PTHR43105:SF14">
    <property type="entry name" value="FORMATE DEHYDROGENASE H"/>
    <property type="match status" value="1"/>
</dbReference>
<dbReference type="Proteomes" id="UP000183994">
    <property type="component" value="Unassembled WGS sequence"/>
</dbReference>
<evidence type="ECO:0000256" key="1">
    <source>
        <dbReference type="ARBA" id="ARBA00022485"/>
    </source>
</evidence>
<dbReference type="PROSITE" id="PS00198">
    <property type="entry name" value="4FE4S_FER_1"/>
    <property type="match status" value="1"/>
</dbReference>
<dbReference type="AlphaFoldDB" id="A0A1M6LA46"/>
<keyword evidence="2" id="KW-0479">Metal-binding</keyword>
<dbReference type="InterPro" id="IPR036010">
    <property type="entry name" value="2Fe-2S_ferredoxin-like_sf"/>
</dbReference>
<dbReference type="GO" id="GO:0022904">
    <property type="term" value="P:respiratory electron transport chain"/>
    <property type="evidence" value="ECO:0007669"/>
    <property type="project" value="TreeGrafter"/>
</dbReference>
<organism evidence="11 12">
    <name type="scientific">Desulfatibacillum alkenivorans DSM 16219</name>
    <dbReference type="NCBI Taxonomy" id="1121393"/>
    <lineage>
        <taxon>Bacteria</taxon>
        <taxon>Pseudomonadati</taxon>
        <taxon>Thermodesulfobacteriota</taxon>
        <taxon>Desulfobacteria</taxon>
        <taxon>Desulfobacterales</taxon>
        <taxon>Desulfatibacillaceae</taxon>
        <taxon>Desulfatibacillum</taxon>
    </lineage>
</organism>
<feature type="domain" description="4Fe-4S His(Cys)3-ligated-type" evidence="10">
    <location>
        <begin position="84"/>
        <end position="147"/>
    </location>
</feature>
<dbReference type="PROSITE" id="PS51379">
    <property type="entry name" value="4FE4S_FER_2"/>
    <property type="match status" value="2"/>
</dbReference>
<evidence type="ECO:0000256" key="5">
    <source>
        <dbReference type="ARBA" id="ARBA00023004"/>
    </source>
</evidence>
<dbReference type="GO" id="GO:0046872">
    <property type="term" value="F:metal ion binding"/>
    <property type="evidence" value="ECO:0007669"/>
    <property type="project" value="UniProtKB-KW"/>
</dbReference>
<dbReference type="Gene3D" id="2.20.25.90">
    <property type="entry name" value="ADC-like domains"/>
    <property type="match status" value="1"/>
</dbReference>
<evidence type="ECO:0000256" key="3">
    <source>
        <dbReference type="ARBA" id="ARBA00022737"/>
    </source>
</evidence>
<dbReference type="InterPro" id="IPR019574">
    <property type="entry name" value="NADH_UbQ_OxRdtase_Gsu_4Fe4S-bd"/>
</dbReference>
<dbReference type="PROSITE" id="PS00551">
    <property type="entry name" value="MOLYBDOPTERIN_PROK_1"/>
    <property type="match status" value="1"/>
</dbReference>
<dbReference type="STRING" id="1121393.SAMN02745216_02078"/>
<evidence type="ECO:0000259" key="7">
    <source>
        <dbReference type="PROSITE" id="PS51085"/>
    </source>
</evidence>
<accession>A0A1M6LA46</accession>
<feature type="domain" description="4Fe-4S ferredoxin-type" evidence="8">
    <location>
        <begin position="166"/>
        <end position="195"/>
    </location>
</feature>
<dbReference type="SUPFAM" id="SSF54862">
    <property type="entry name" value="4Fe-4S ferredoxins"/>
    <property type="match status" value="1"/>
</dbReference>
<evidence type="ECO:0000256" key="2">
    <source>
        <dbReference type="ARBA" id="ARBA00022723"/>
    </source>
</evidence>
<dbReference type="InterPro" id="IPR006656">
    <property type="entry name" value="Mopterin_OxRdtase"/>
</dbReference>
<feature type="domain" description="4Fe-4S Mo/W bis-MGD-type" evidence="9">
    <location>
        <begin position="242"/>
        <end position="297"/>
    </location>
</feature>
<evidence type="ECO:0000259" key="9">
    <source>
        <dbReference type="PROSITE" id="PS51669"/>
    </source>
</evidence>
<dbReference type="GO" id="GO:0003954">
    <property type="term" value="F:NADH dehydrogenase activity"/>
    <property type="evidence" value="ECO:0007669"/>
    <property type="project" value="TreeGrafter"/>
</dbReference>
<dbReference type="SMART" id="SM00929">
    <property type="entry name" value="NADH-G_4Fe-4S_3"/>
    <property type="match status" value="1"/>
</dbReference>
<dbReference type="InterPro" id="IPR027467">
    <property type="entry name" value="MopterinOxRdtase_cofactor_BS"/>
</dbReference>